<name>A0A518CYU5_9BACT</name>
<proteinExistence type="predicted"/>
<dbReference type="EMBL" id="CP036290">
    <property type="protein sequence ID" value="QDU84355.1"/>
    <property type="molecule type" value="Genomic_DNA"/>
</dbReference>
<feature type="compositionally biased region" description="Low complexity" evidence="1">
    <location>
        <begin position="229"/>
        <end position="238"/>
    </location>
</feature>
<feature type="compositionally biased region" description="Polar residues" evidence="1">
    <location>
        <begin position="170"/>
        <end position="181"/>
    </location>
</feature>
<reference evidence="2 3" key="1">
    <citation type="submission" date="2019-02" db="EMBL/GenBank/DDBJ databases">
        <title>Deep-cultivation of Planctomycetes and their phenomic and genomic characterization uncovers novel biology.</title>
        <authorList>
            <person name="Wiegand S."/>
            <person name="Jogler M."/>
            <person name="Boedeker C."/>
            <person name="Pinto D."/>
            <person name="Vollmers J."/>
            <person name="Rivas-Marin E."/>
            <person name="Kohn T."/>
            <person name="Peeters S.H."/>
            <person name="Heuer A."/>
            <person name="Rast P."/>
            <person name="Oberbeckmann S."/>
            <person name="Bunk B."/>
            <person name="Jeske O."/>
            <person name="Meyerdierks A."/>
            <person name="Storesund J.E."/>
            <person name="Kallscheuer N."/>
            <person name="Luecker S."/>
            <person name="Lage O.M."/>
            <person name="Pohl T."/>
            <person name="Merkel B.J."/>
            <person name="Hornburger P."/>
            <person name="Mueller R.-W."/>
            <person name="Bruemmer F."/>
            <person name="Labrenz M."/>
            <person name="Spormann A.M."/>
            <person name="Op den Camp H."/>
            <person name="Overmann J."/>
            <person name="Amann R."/>
            <person name="Jetten M.S.M."/>
            <person name="Mascher T."/>
            <person name="Medema M.H."/>
            <person name="Devos D.P."/>
            <person name="Kaster A.-K."/>
            <person name="Ovreas L."/>
            <person name="Rohde M."/>
            <person name="Galperin M.Y."/>
            <person name="Jogler C."/>
        </authorList>
    </citation>
    <scope>NUCLEOTIDE SEQUENCE [LARGE SCALE GENOMIC DNA]</scope>
    <source>
        <strain evidence="2 3">Pla163</strain>
    </source>
</reference>
<protein>
    <submittedName>
        <fullName evidence="2">Uncharacterized protein</fullName>
    </submittedName>
</protein>
<evidence type="ECO:0000313" key="2">
    <source>
        <dbReference type="EMBL" id="QDU84355.1"/>
    </source>
</evidence>
<sequence length="238" mass="26173">MPHTGREQLTARIEHPVVVQRHHERLADVVDRSHRAAAEPRDVVHVDDVARRLREPPQHDVAQAVVDHQIHEPRVVTVGIAHAAHLDLATTCERNALVLHRERVAATRVETQDRDAVTAGDQRARQVLGVAQDAAAIGRPTRAQKPHVQSIGSDLHGGDPTAPRRRVRPSSPQDPRASSGTDLGHLDEATAGPRTPRPKGKESLPPQVRLSFFTFRVRLRPEAVRGSRRGSPSRVVAP</sequence>
<accession>A0A518CYU5</accession>
<dbReference type="Proteomes" id="UP000319342">
    <property type="component" value="Chromosome"/>
</dbReference>
<gene>
    <name evidence="2" type="ORF">Pla163_14620</name>
</gene>
<dbReference type="AlphaFoldDB" id="A0A518CYU5"/>
<keyword evidence="3" id="KW-1185">Reference proteome</keyword>
<organism evidence="2 3">
    <name type="scientific">Rohdeia mirabilis</name>
    <dbReference type="NCBI Taxonomy" id="2528008"/>
    <lineage>
        <taxon>Bacteria</taxon>
        <taxon>Pseudomonadati</taxon>
        <taxon>Planctomycetota</taxon>
        <taxon>Planctomycetia</taxon>
        <taxon>Planctomycetia incertae sedis</taxon>
        <taxon>Rohdeia</taxon>
    </lineage>
</organism>
<evidence type="ECO:0000313" key="3">
    <source>
        <dbReference type="Proteomes" id="UP000319342"/>
    </source>
</evidence>
<feature type="region of interest" description="Disordered" evidence="1">
    <location>
        <begin position="135"/>
        <end position="209"/>
    </location>
</feature>
<evidence type="ECO:0000256" key="1">
    <source>
        <dbReference type="SAM" id="MobiDB-lite"/>
    </source>
</evidence>
<feature type="region of interest" description="Disordered" evidence="1">
    <location>
        <begin position="219"/>
        <end position="238"/>
    </location>
</feature>